<feature type="compositionally biased region" description="Low complexity" evidence="1">
    <location>
        <begin position="199"/>
        <end position="217"/>
    </location>
</feature>
<dbReference type="Proteomes" id="UP000440498">
    <property type="component" value="Unassembled WGS sequence"/>
</dbReference>
<evidence type="ECO:0000256" key="3">
    <source>
        <dbReference type="SAM" id="SignalP"/>
    </source>
</evidence>
<feature type="compositionally biased region" description="Low complexity" evidence="1">
    <location>
        <begin position="361"/>
        <end position="378"/>
    </location>
</feature>
<feature type="region of interest" description="Disordered" evidence="1">
    <location>
        <begin position="472"/>
        <end position="498"/>
    </location>
</feature>
<evidence type="ECO:0000313" key="6">
    <source>
        <dbReference type="Proteomes" id="UP000440498"/>
    </source>
</evidence>
<feature type="domain" description="FimV N-terminal" evidence="4">
    <location>
        <begin position="27"/>
        <end position="131"/>
    </location>
</feature>
<sequence>MQRTPFLTLIFACAGALSLAAAASAAELGEVAVRSFIGQPLSADIELVQLAPDEVSALQVRLAQPDVFRGASITMNPALASVHMSVVRRDGRQFLHLTTTRNIDAEYVHLFLELSAAGRHDVRAATVWLQPDPNPAPLPLAAPVLTAAQMAAQARAAKAAEVAASAPVDPAPAPVRDRTRPAPMPSAHESEVGEPGGLRTAPAPAPAATRRPAVRSVPPKPAASGEAAQADGGVPLGVAQALLPLPPLPLPKGVKRPAAPAACTPSGMSAKECAVLDTHSVELSSKLVELEDKVKVLQGALAAKGGAASGAAQPAASSAHGGAASGPATGHAVAASAAHAASVAPAASAASEASSAPAASAAHSASASAEHGSAAAKGAEGHADEHGASASAGEAASAASAAEASAPVKKVRVLPKLKYKKEKPPEQPSSNLPLLGAGAGVLALLLGAGGYFYLRKKRGSGPLKIWQGFRKKKPAAEEAPPVEAPPLHEVTPESMVER</sequence>
<keyword evidence="2" id="KW-0812">Transmembrane</keyword>
<dbReference type="AlphaFoldDB" id="A0A6A7MYG4"/>
<keyword evidence="3" id="KW-0732">Signal</keyword>
<accession>A0A6A7MYG4</accession>
<keyword evidence="2" id="KW-1133">Transmembrane helix</keyword>
<name>A0A6A7MYG4_9BURK</name>
<organism evidence="5 6">
    <name type="scientific">Rugamonas aquatica</name>
    <dbReference type="NCBI Taxonomy" id="2743357"/>
    <lineage>
        <taxon>Bacteria</taxon>
        <taxon>Pseudomonadati</taxon>
        <taxon>Pseudomonadota</taxon>
        <taxon>Betaproteobacteria</taxon>
        <taxon>Burkholderiales</taxon>
        <taxon>Oxalobacteraceae</taxon>
        <taxon>Telluria group</taxon>
        <taxon>Rugamonas</taxon>
    </lineage>
</organism>
<evidence type="ECO:0000256" key="2">
    <source>
        <dbReference type="SAM" id="Phobius"/>
    </source>
</evidence>
<dbReference type="Pfam" id="PF25800">
    <property type="entry name" value="FimV_N"/>
    <property type="match status" value="1"/>
</dbReference>
<keyword evidence="6" id="KW-1185">Reference proteome</keyword>
<keyword evidence="2" id="KW-0472">Membrane</keyword>
<feature type="chain" id="PRO_5025332958" description="FimV N-terminal domain-containing protein" evidence="3">
    <location>
        <begin position="26"/>
        <end position="498"/>
    </location>
</feature>
<feature type="signal peptide" evidence="3">
    <location>
        <begin position="1"/>
        <end position="25"/>
    </location>
</feature>
<reference evidence="5 6" key="1">
    <citation type="submission" date="2019-10" db="EMBL/GenBank/DDBJ databases">
        <title>Two novel species isolated from a subtropical stream in China.</title>
        <authorList>
            <person name="Lu H."/>
        </authorList>
    </citation>
    <scope>NUCLEOTIDE SEQUENCE [LARGE SCALE GENOMIC DNA]</scope>
    <source>
        <strain evidence="5 6">FT29W</strain>
    </source>
</reference>
<feature type="transmembrane region" description="Helical" evidence="2">
    <location>
        <begin position="432"/>
        <end position="454"/>
    </location>
</feature>
<gene>
    <name evidence="5" type="ORF">GEV02_06605</name>
</gene>
<proteinExistence type="predicted"/>
<feature type="region of interest" description="Disordered" evidence="1">
    <location>
        <begin position="361"/>
        <end position="395"/>
    </location>
</feature>
<dbReference type="RefSeq" id="WP_152837273.1">
    <property type="nucleotide sequence ID" value="NZ_WHUG01000002.1"/>
</dbReference>
<evidence type="ECO:0000313" key="5">
    <source>
        <dbReference type="EMBL" id="MQA37814.1"/>
    </source>
</evidence>
<comment type="caution">
    <text evidence="5">The sequence shown here is derived from an EMBL/GenBank/DDBJ whole genome shotgun (WGS) entry which is preliminary data.</text>
</comment>
<dbReference type="EMBL" id="WHUG01000002">
    <property type="protein sequence ID" value="MQA37814.1"/>
    <property type="molecule type" value="Genomic_DNA"/>
</dbReference>
<protein>
    <recommendedName>
        <fullName evidence="4">FimV N-terminal domain-containing protein</fullName>
    </recommendedName>
</protein>
<feature type="region of interest" description="Disordered" evidence="1">
    <location>
        <begin position="162"/>
        <end position="230"/>
    </location>
</feature>
<evidence type="ECO:0000259" key="4">
    <source>
        <dbReference type="Pfam" id="PF25800"/>
    </source>
</evidence>
<evidence type="ECO:0000256" key="1">
    <source>
        <dbReference type="SAM" id="MobiDB-lite"/>
    </source>
</evidence>
<dbReference type="InterPro" id="IPR057840">
    <property type="entry name" value="FimV_N"/>
</dbReference>